<keyword evidence="3" id="KW-1185">Reference proteome</keyword>
<comment type="caution">
    <text evidence="2">The sequence shown here is derived from an EMBL/GenBank/DDBJ whole genome shotgun (WGS) entry which is preliminary data.</text>
</comment>
<evidence type="ECO:0000259" key="1">
    <source>
        <dbReference type="Pfam" id="PF01797"/>
    </source>
</evidence>
<feature type="domain" description="Transposase IS200-like" evidence="1">
    <location>
        <begin position="1"/>
        <end position="33"/>
    </location>
</feature>
<evidence type="ECO:0000313" key="3">
    <source>
        <dbReference type="Proteomes" id="UP000783934"/>
    </source>
</evidence>
<name>A0ABX0WPQ3_9BURK</name>
<proteinExistence type="predicted"/>
<organism evidence="2 3">
    <name type="scientific">Paenalcaligenes hominis</name>
    <dbReference type="NCBI Taxonomy" id="643674"/>
    <lineage>
        <taxon>Bacteria</taxon>
        <taxon>Pseudomonadati</taxon>
        <taxon>Pseudomonadota</taxon>
        <taxon>Betaproteobacteria</taxon>
        <taxon>Burkholderiales</taxon>
        <taxon>Alcaligenaceae</taxon>
        <taxon>Paenalcaligenes</taxon>
    </lineage>
</organism>
<dbReference type="Pfam" id="PF01797">
    <property type="entry name" value="Y1_Tnp"/>
    <property type="match status" value="1"/>
</dbReference>
<gene>
    <name evidence="2" type="ORF">GGR41_000300</name>
</gene>
<dbReference type="InterPro" id="IPR002686">
    <property type="entry name" value="Transposase_17"/>
</dbReference>
<protein>
    <submittedName>
        <fullName evidence="2">REP element-mobilizing transposase RayT</fullName>
    </submittedName>
</protein>
<dbReference type="Proteomes" id="UP000783934">
    <property type="component" value="Unassembled WGS sequence"/>
</dbReference>
<sequence>MHVHLVFVTKYRRGVFTKDVLDDSQKEASEYSQQIMGRCSLVA</sequence>
<reference evidence="2 3" key="1">
    <citation type="submission" date="2020-03" db="EMBL/GenBank/DDBJ databases">
        <title>Genomic Encyclopedia of Type Strains, Phase IV (KMG-IV): sequencing the most valuable type-strain genomes for metagenomic binning, comparative biology and taxonomic classification.</title>
        <authorList>
            <person name="Goeker M."/>
        </authorList>
    </citation>
    <scope>NUCLEOTIDE SEQUENCE [LARGE SCALE GENOMIC DNA]</scope>
    <source>
        <strain evidence="2 3">DSM 26613</strain>
    </source>
</reference>
<accession>A0ABX0WPQ3</accession>
<dbReference type="EMBL" id="JAATIZ010000001">
    <property type="protein sequence ID" value="NJB64079.1"/>
    <property type="molecule type" value="Genomic_DNA"/>
</dbReference>
<dbReference type="SUPFAM" id="SSF143422">
    <property type="entry name" value="Transposase IS200-like"/>
    <property type="match status" value="1"/>
</dbReference>
<dbReference type="InterPro" id="IPR036515">
    <property type="entry name" value="Transposase_17_sf"/>
</dbReference>
<evidence type="ECO:0000313" key="2">
    <source>
        <dbReference type="EMBL" id="NJB64079.1"/>
    </source>
</evidence>